<protein>
    <submittedName>
        <fullName evidence="5">TetR family transcriptional regulator</fullName>
    </submittedName>
</protein>
<dbReference type="EMBL" id="CP022098">
    <property type="protein sequence ID" value="ATB41326.1"/>
    <property type="molecule type" value="Genomic_DNA"/>
</dbReference>
<reference evidence="5 6" key="1">
    <citation type="submission" date="2017-06" db="EMBL/GenBank/DDBJ databases">
        <title>Sequencing and comparative analysis of myxobacterial genomes.</title>
        <authorList>
            <person name="Rupp O."/>
            <person name="Goesmann A."/>
            <person name="Sogaard-Andersen L."/>
        </authorList>
    </citation>
    <scope>NUCLEOTIDE SEQUENCE [LARGE SCALE GENOMIC DNA]</scope>
    <source>
        <strain evidence="5 6">DSM 52655</strain>
    </source>
</reference>
<dbReference type="InterPro" id="IPR009057">
    <property type="entry name" value="Homeodomain-like_sf"/>
</dbReference>
<evidence type="ECO:0000256" key="2">
    <source>
        <dbReference type="PROSITE-ProRule" id="PRU00335"/>
    </source>
</evidence>
<dbReference type="KEGG" id="cfus:CYFUS_006791"/>
<dbReference type="Gene3D" id="1.10.357.10">
    <property type="entry name" value="Tetracycline Repressor, domain 2"/>
    <property type="match status" value="1"/>
</dbReference>
<dbReference type="PANTHER" id="PTHR43479:SF11">
    <property type="entry name" value="ACREF_ENVCD OPERON REPRESSOR-RELATED"/>
    <property type="match status" value="1"/>
</dbReference>
<organism evidence="5 6">
    <name type="scientific">Cystobacter fuscus</name>
    <dbReference type="NCBI Taxonomy" id="43"/>
    <lineage>
        <taxon>Bacteria</taxon>
        <taxon>Pseudomonadati</taxon>
        <taxon>Myxococcota</taxon>
        <taxon>Myxococcia</taxon>
        <taxon>Myxococcales</taxon>
        <taxon>Cystobacterineae</taxon>
        <taxon>Archangiaceae</taxon>
        <taxon>Cystobacter</taxon>
    </lineage>
</organism>
<dbReference type="InterPro" id="IPR001647">
    <property type="entry name" value="HTH_TetR"/>
</dbReference>
<feature type="domain" description="HTH tetR-type" evidence="4">
    <location>
        <begin position="36"/>
        <end position="96"/>
    </location>
</feature>
<feature type="compositionally biased region" description="Basic and acidic residues" evidence="3">
    <location>
        <begin position="20"/>
        <end position="31"/>
    </location>
</feature>
<proteinExistence type="predicted"/>
<dbReference type="SUPFAM" id="SSF48498">
    <property type="entry name" value="Tetracyclin repressor-like, C-terminal domain"/>
    <property type="match status" value="1"/>
</dbReference>
<dbReference type="InterPro" id="IPR050624">
    <property type="entry name" value="HTH-type_Tx_Regulator"/>
</dbReference>
<sequence length="262" mass="28661">MPKTTVPKRPPRSSQPPKPATDEPTEKEPRGARRKRETRARLLEAALRLMSERGMEGVAINEITEAADVGFGSFYNHFESKEAIYEALVDTVFEDFADALDRLTADIGDPAEVLAISVRHAIRRARREPVWGRFLVREGLSARVMSRGLGQRLLRDIQKGFAAKRFKAEDPLMTFIAVGGTVLGALSVELRSGMLDAPQSARLDSLGLMGDELPERTAAMLLRTLGLSSAEAGAISRRPLPEGEFASESVGSTSSETRTKAR</sequence>
<dbReference type="PANTHER" id="PTHR43479">
    <property type="entry name" value="ACREF/ENVCD OPERON REPRESSOR-RELATED"/>
    <property type="match status" value="1"/>
</dbReference>
<feature type="region of interest" description="Disordered" evidence="3">
    <location>
        <begin position="238"/>
        <end position="262"/>
    </location>
</feature>
<dbReference type="SUPFAM" id="SSF46689">
    <property type="entry name" value="Homeodomain-like"/>
    <property type="match status" value="1"/>
</dbReference>
<feature type="DNA-binding region" description="H-T-H motif" evidence="2">
    <location>
        <begin position="59"/>
        <end position="78"/>
    </location>
</feature>
<accession>A0A250JDU2</accession>
<dbReference type="Pfam" id="PF00440">
    <property type="entry name" value="TetR_N"/>
    <property type="match status" value="1"/>
</dbReference>
<evidence type="ECO:0000256" key="3">
    <source>
        <dbReference type="SAM" id="MobiDB-lite"/>
    </source>
</evidence>
<gene>
    <name evidence="5" type="ORF">CYFUS_006791</name>
</gene>
<feature type="region of interest" description="Disordered" evidence="3">
    <location>
        <begin position="1"/>
        <end position="36"/>
    </location>
</feature>
<dbReference type="InterPro" id="IPR036271">
    <property type="entry name" value="Tet_transcr_reg_TetR-rel_C_sf"/>
</dbReference>
<evidence type="ECO:0000313" key="5">
    <source>
        <dbReference type="EMBL" id="ATB41326.1"/>
    </source>
</evidence>
<dbReference type="RefSeq" id="WP_095989066.1">
    <property type="nucleotide sequence ID" value="NZ_CP022098.1"/>
</dbReference>
<evidence type="ECO:0000313" key="6">
    <source>
        <dbReference type="Proteomes" id="UP000217257"/>
    </source>
</evidence>
<evidence type="ECO:0000259" key="4">
    <source>
        <dbReference type="PROSITE" id="PS50977"/>
    </source>
</evidence>
<dbReference type="InterPro" id="IPR049513">
    <property type="entry name" value="TetR_C_40"/>
</dbReference>
<dbReference type="Pfam" id="PF21306">
    <property type="entry name" value="TetR_C_40"/>
    <property type="match status" value="1"/>
</dbReference>
<dbReference type="Proteomes" id="UP000217257">
    <property type="component" value="Chromosome"/>
</dbReference>
<dbReference type="AlphaFoldDB" id="A0A250JDU2"/>
<name>A0A250JDU2_9BACT</name>
<evidence type="ECO:0000256" key="1">
    <source>
        <dbReference type="ARBA" id="ARBA00023125"/>
    </source>
</evidence>
<dbReference type="PROSITE" id="PS50977">
    <property type="entry name" value="HTH_TETR_2"/>
    <property type="match status" value="1"/>
</dbReference>
<dbReference type="PRINTS" id="PR00455">
    <property type="entry name" value="HTHTETR"/>
</dbReference>
<keyword evidence="1 2" id="KW-0238">DNA-binding</keyword>
<dbReference type="GO" id="GO:0003677">
    <property type="term" value="F:DNA binding"/>
    <property type="evidence" value="ECO:0007669"/>
    <property type="project" value="UniProtKB-UniRule"/>
</dbReference>